<dbReference type="Gene3D" id="3.30.390.10">
    <property type="entry name" value="Enolase-like, N-terminal domain"/>
    <property type="match status" value="1"/>
</dbReference>
<dbReference type="Gene3D" id="3.20.20.120">
    <property type="entry name" value="Enolase-like C-terminal domain"/>
    <property type="match status" value="1"/>
</dbReference>
<keyword evidence="4" id="KW-1185">Reference proteome</keyword>
<reference evidence="3 4" key="2">
    <citation type="submission" date="2024-08" db="EMBL/GenBank/DDBJ databases">
        <title>Phylogenomic analyses of a clade within the roseobacter group suggest taxonomic reassignments of species of the genera Aestuariivita, Citreicella, Loktanella, Nautella, Pelagibaca, Ruegeria, Thalassobius, Thiobacimonas and Tropicibacter, and the proposal o.</title>
        <authorList>
            <person name="Jeon C.O."/>
        </authorList>
    </citation>
    <scope>NUCLEOTIDE SEQUENCE [LARGE SCALE GENOMIC DNA]</scope>
    <source>
        <strain evidence="3 4">SS1-5</strain>
        <plasmid evidence="3 4">pSS1-5</plasmid>
    </source>
</reference>
<dbReference type="Proteomes" id="UP001470809">
    <property type="component" value="Plasmid pSS1-5"/>
</dbReference>
<evidence type="ECO:0000256" key="1">
    <source>
        <dbReference type="ARBA" id="ARBA00023239"/>
    </source>
</evidence>
<dbReference type="RefSeq" id="WP_342075081.1">
    <property type="nucleotide sequence ID" value="NZ_CP151764.2"/>
</dbReference>
<sequence length="381" mass="41380">MSVITDIRIHTHCNDLSGKFWNPAIRWTYKYAVFVEIEDDQGRVGLGECWCFDAAPDTLCAFLRTEVIPAFLGQEVAAVEEISASLTRRATLTARHGILASALSGIDIAAHDVQAQAQNQPIWKMLDIAGSGVVSLYASGGLYGRNKGMADLGSELADMARSGFSIVKMKIGGLTVEDDLARVHHVLDVLPVETRLVIDAVYSLTPDDALRVYDALPHDRVEAFQSPTPADDITGMARLVRAGVPVMATEAEYRHELHAKLIEDRAVTLLQTAPVACGGFTRLHEMADMVRGTDVRLSLEVSSTAVALMAACQFAAACDVVAHVEYHHLHQVFFDQLPWLNSKFAPQMPLPVTPGLGITLPENEVELVFNTSNPPKEGAVA</sequence>
<dbReference type="CDD" id="cd03316">
    <property type="entry name" value="MR_like"/>
    <property type="match status" value="1"/>
</dbReference>
<dbReference type="SUPFAM" id="SSF54826">
    <property type="entry name" value="Enolase N-terminal domain-like"/>
    <property type="match status" value="1"/>
</dbReference>
<dbReference type="InterPro" id="IPR034593">
    <property type="entry name" value="DgoD-like"/>
</dbReference>
<dbReference type="InterPro" id="IPR013341">
    <property type="entry name" value="Mandelate_racemase_N_dom"/>
</dbReference>
<dbReference type="InterPro" id="IPR013342">
    <property type="entry name" value="Mandelate_racemase_C"/>
</dbReference>
<feature type="domain" description="Mandelate racemase/muconate lactonizing enzyme C-terminal" evidence="2">
    <location>
        <begin position="149"/>
        <end position="245"/>
    </location>
</feature>
<dbReference type="SMART" id="SM00922">
    <property type="entry name" value="MR_MLE"/>
    <property type="match status" value="1"/>
</dbReference>
<dbReference type="Pfam" id="PF02746">
    <property type="entry name" value="MR_MLE_N"/>
    <property type="match status" value="1"/>
</dbReference>
<dbReference type="PANTHER" id="PTHR48080">
    <property type="entry name" value="D-GALACTONATE DEHYDRATASE-RELATED"/>
    <property type="match status" value="1"/>
</dbReference>
<geneLocation type="plasmid" evidence="3 4">
    <name>pSS1-5</name>
</geneLocation>
<gene>
    <name evidence="3" type="ORF">AABB31_01170</name>
</gene>
<protein>
    <submittedName>
        <fullName evidence="3">Mandelate racemase/muconate lactonizing enzyme family protein</fullName>
    </submittedName>
</protein>
<dbReference type="PANTHER" id="PTHR48080:SF2">
    <property type="entry name" value="D-GALACTONATE DEHYDRATASE"/>
    <property type="match status" value="1"/>
</dbReference>
<keyword evidence="3" id="KW-0614">Plasmid</keyword>
<proteinExistence type="predicted"/>
<dbReference type="SUPFAM" id="SSF51604">
    <property type="entry name" value="Enolase C-terminal domain-like"/>
    <property type="match status" value="1"/>
</dbReference>
<name>A0AAN0NH49_9RHOB</name>
<evidence type="ECO:0000313" key="4">
    <source>
        <dbReference type="Proteomes" id="UP001470809"/>
    </source>
</evidence>
<reference evidence="4" key="1">
    <citation type="submission" date="2024-04" db="EMBL/GenBank/DDBJ databases">
        <title>Phylogenomic analyses of a clade within the roseobacter group suggest taxonomic reassignments of species of the genera Aestuariivita, Citreicella, Loktanella, Nautella, Pelagibaca, Ruegeria, Thalassobius, Thiobacimonas and Tropicibacter, and the proposal o.</title>
        <authorList>
            <person name="Jeon C.O."/>
        </authorList>
    </citation>
    <scope>NUCLEOTIDE SEQUENCE [LARGE SCALE GENOMIC DNA]</scope>
    <source>
        <strain evidence="4">SS1-5</strain>
        <plasmid evidence="4">pSS1-5</plasmid>
    </source>
</reference>
<evidence type="ECO:0000259" key="2">
    <source>
        <dbReference type="SMART" id="SM00922"/>
    </source>
</evidence>
<dbReference type="KEGG" id="yrh:AABB31_01170"/>
<dbReference type="GO" id="GO:0016829">
    <property type="term" value="F:lyase activity"/>
    <property type="evidence" value="ECO:0007669"/>
    <property type="project" value="UniProtKB-KW"/>
</dbReference>
<dbReference type="AlphaFoldDB" id="A0AAN0NH49"/>
<accession>A0AAN0NH49</accession>
<evidence type="ECO:0000313" key="3">
    <source>
        <dbReference type="EMBL" id="WZU65747.1"/>
    </source>
</evidence>
<keyword evidence="1" id="KW-0456">Lyase</keyword>
<organism evidence="3 4">
    <name type="scientific">Yoonia rhodophyticola</name>
    <dbReference type="NCBI Taxonomy" id="3137370"/>
    <lineage>
        <taxon>Bacteria</taxon>
        <taxon>Pseudomonadati</taxon>
        <taxon>Pseudomonadota</taxon>
        <taxon>Alphaproteobacteria</taxon>
        <taxon>Rhodobacterales</taxon>
        <taxon>Paracoccaceae</taxon>
        <taxon>Yoonia</taxon>
    </lineage>
</organism>
<dbReference type="InterPro" id="IPR036849">
    <property type="entry name" value="Enolase-like_C_sf"/>
</dbReference>
<dbReference type="InterPro" id="IPR029065">
    <property type="entry name" value="Enolase_C-like"/>
</dbReference>
<dbReference type="InterPro" id="IPR029017">
    <property type="entry name" value="Enolase-like_N"/>
</dbReference>
<dbReference type="Pfam" id="PF13378">
    <property type="entry name" value="MR_MLE_C"/>
    <property type="match status" value="1"/>
</dbReference>
<dbReference type="EMBL" id="CP151764">
    <property type="protein sequence ID" value="WZU65747.1"/>
    <property type="molecule type" value="Genomic_DNA"/>
</dbReference>